<dbReference type="EMBL" id="CAJVPI010001216">
    <property type="protein sequence ID" value="CAG8601206.1"/>
    <property type="molecule type" value="Genomic_DNA"/>
</dbReference>
<reference evidence="1" key="1">
    <citation type="submission" date="2021-06" db="EMBL/GenBank/DDBJ databases">
        <authorList>
            <person name="Kallberg Y."/>
            <person name="Tangrot J."/>
            <person name="Rosling A."/>
        </authorList>
    </citation>
    <scope>NUCLEOTIDE SEQUENCE</scope>
    <source>
        <strain evidence="1">BR232B</strain>
    </source>
</reference>
<dbReference type="OrthoDB" id="158739at2759"/>
<sequence length="219" mass="25339">MRLQEHYLTRNFNAVYISLASYKPDTQDFDEFWKLKIGSTWMSISSSIMPTRIIVDEAQVIYGGVQFFWGTLKVLSSTLGQHDIRVLLLGTYHPTYNIVMPMTFPDALGLSSLRLTQGEFGKLVGMYVQKRQMGRPFNITKSVEKVIFNFACGYVGICRTTLTDLYQKFPNSRSPEDMLKHLASRAFLNRLLTSHALYWVHDWQPKDQEADFLHKLLLK</sequence>
<feature type="non-terminal residue" evidence="1">
    <location>
        <position position="219"/>
    </location>
</feature>
<protein>
    <submittedName>
        <fullName evidence="1">8855_t:CDS:1</fullName>
    </submittedName>
</protein>
<keyword evidence="2" id="KW-1185">Reference proteome</keyword>
<proteinExistence type="predicted"/>
<name>A0A9N9GCU6_9GLOM</name>
<comment type="caution">
    <text evidence="1">The sequence shown here is derived from an EMBL/GenBank/DDBJ whole genome shotgun (WGS) entry which is preliminary data.</text>
</comment>
<accession>A0A9N9GCU6</accession>
<evidence type="ECO:0000313" key="1">
    <source>
        <dbReference type="EMBL" id="CAG8601206.1"/>
    </source>
</evidence>
<dbReference type="Proteomes" id="UP000789739">
    <property type="component" value="Unassembled WGS sequence"/>
</dbReference>
<evidence type="ECO:0000313" key="2">
    <source>
        <dbReference type="Proteomes" id="UP000789739"/>
    </source>
</evidence>
<gene>
    <name evidence="1" type="ORF">PBRASI_LOCUS7653</name>
</gene>
<dbReference type="AlphaFoldDB" id="A0A9N9GCU6"/>
<organism evidence="1 2">
    <name type="scientific">Paraglomus brasilianum</name>
    <dbReference type="NCBI Taxonomy" id="144538"/>
    <lineage>
        <taxon>Eukaryota</taxon>
        <taxon>Fungi</taxon>
        <taxon>Fungi incertae sedis</taxon>
        <taxon>Mucoromycota</taxon>
        <taxon>Glomeromycotina</taxon>
        <taxon>Glomeromycetes</taxon>
        <taxon>Paraglomerales</taxon>
        <taxon>Paraglomeraceae</taxon>
        <taxon>Paraglomus</taxon>
    </lineage>
</organism>